<keyword evidence="8" id="KW-0170">Cobalt</keyword>
<dbReference type="GO" id="GO:0098552">
    <property type="term" value="C:side of membrane"/>
    <property type="evidence" value="ECO:0007669"/>
    <property type="project" value="UniProtKB-KW"/>
</dbReference>
<dbReference type="EMBL" id="KI925456">
    <property type="protein sequence ID" value="ETW84072.1"/>
    <property type="molecule type" value="Genomic_DNA"/>
</dbReference>
<evidence type="ECO:0000256" key="13">
    <source>
        <dbReference type="ARBA" id="ARBA00048494"/>
    </source>
</evidence>
<dbReference type="GO" id="GO:0005886">
    <property type="term" value="C:plasma membrane"/>
    <property type="evidence" value="ECO:0007669"/>
    <property type="project" value="UniProtKB-SubCell"/>
</dbReference>
<evidence type="ECO:0000256" key="5">
    <source>
        <dbReference type="ARBA" id="ARBA00023024"/>
    </source>
</evidence>
<dbReference type="InterPro" id="IPR050248">
    <property type="entry name" value="Polysacc_deacetylase_ArnD"/>
</dbReference>
<dbReference type="PANTHER" id="PTHR10587">
    <property type="entry name" value="GLYCOSYL TRANSFERASE-RELATED"/>
    <property type="match status" value="1"/>
</dbReference>
<evidence type="ECO:0000256" key="11">
    <source>
        <dbReference type="ARBA" id="ARBA00023326"/>
    </source>
</evidence>
<comment type="cofactor">
    <cofactor evidence="1">
        <name>Co(2+)</name>
        <dbReference type="ChEBI" id="CHEBI:48828"/>
    </cofactor>
</comment>
<evidence type="ECO:0000256" key="1">
    <source>
        <dbReference type="ARBA" id="ARBA00001941"/>
    </source>
</evidence>
<evidence type="ECO:0000256" key="10">
    <source>
        <dbReference type="ARBA" id="ARBA00023316"/>
    </source>
</evidence>
<evidence type="ECO:0000256" key="4">
    <source>
        <dbReference type="ARBA" id="ARBA00022622"/>
    </source>
</evidence>
<protein>
    <recommendedName>
        <fullName evidence="12">chitin deacetylase</fullName>
        <ecNumber evidence="12">3.5.1.41</ecNumber>
    </recommendedName>
</protein>
<keyword evidence="6" id="KW-0472">Membrane</keyword>
<dbReference type="EC" id="3.5.1.41" evidence="12"/>
<dbReference type="InterPro" id="IPR002509">
    <property type="entry name" value="NODB_dom"/>
</dbReference>
<dbReference type="InParanoid" id="W4KDZ0"/>
<dbReference type="GO" id="GO:0006032">
    <property type="term" value="P:chitin catabolic process"/>
    <property type="evidence" value="ECO:0007669"/>
    <property type="project" value="UniProtKB-KW"/>
</dbReference>
<name>W4KDZ0_HETIT</name>
<evidence type="ECO:0000256" key="7">
    <source>
        <dbReference type="ARBA" id="ARBA00023277"/>
    </source>
</evidence>
<feature type="domain" description="NodB homology" evidence="16">
    <location>
        <begin position="150"/>
        <end position="337"/>
    </location>
</feature>
<organism evidence="17 18">
    <name type="scientific">Heterobasidion irregulare (strain TC 32-1)</name>
    <dbReference type="NCBI Taxonomy" id="747525"/>
    <lineage>
        <taxon>Eukaryota</taxon>
        <taxon>Fungi</taxon>
        <taxon>Dikarya</taxon>
        <taxon>Basidiomycota</taxon>
        <taxon>Agaricomycotina</taxon>
        <taxon>Agaricomycetes</taxon>
        <taxon>Russulales</taxon>
        <taxon>Bondarzewiaceae</taxon>
        <taxon>Heterobasidion</taxon>
        <taxon>Heterobasidion annosum species complex</taxon>
    </lineage>
</organism>
<evidence type="ECO:0000256" key="14">
    <source>
        <dbReference type="SAM" id="MobiDB-lite"/>
    </source>
</evidence>
<keyword evidence="3" id="KW-1003">Cell membrane</keyword>
<dbReference type="SUPFAM" id="SSF88713">
    <property type="entry name" value="Glycoside hydrolase/deacetylase"/>
    <property type="match status" value="1"/>
</dbReference>
<dbReference type="AlphaFoldDB" id="W4KDZ0"/>
<comment type="catalytic activity">
    <reaction evidence="13">
        <text>[(1-&gt;4)-N-acetyl-beta-D-glucosaminyl](n) + n H2O = chitosan + n acetate</text>
        <dbReference type="Rhea" id="RHEA:10464"/>
        <dbReference type="Rhea" id="RHEA-COMP:9593"/>
        <dbReference type="Rhea" id="RHEA-COMP:9597"/>
        <dbReference type="ChEBI" id="CHEBI:15377"/>
        <dbReference type="ChEBI" id="CHEBI:17029"/>
        <dbReference type="ChEBI" id="CHEBI:30089"/>
        <dbReference type="ChEBI" id="CHEBI:57704"/>
        <dbReference type="EC" id="3.5.1.41"/>
    </reaction>
    <physiologicalReaction direction="left-to-right" evidence="13">
        <dbReference type="Rhea" id="RHEA:10465"/>
    </physiologicalReaction>
</comment>
<evidence type="ECO:0000313" key="18">
    <source>
        <dbReference type="Proteomes" id="UP000030671"/>
    </source>
</evidence>
<keyword evidence="4" id="KW-0325">Glycoprotein</keyword>
<evidence type="ECO:0000256" key="12">
    <source>
        <dbReference type="ARBA" id="ARBA00024056"/>
    </source>
</evidence>
<evidence type="ECO:0000259" key="16">
    <source>
        <dbReference type="PROSITE" id="PS51677"/>
    </source>
</evidence>
<dbReference type="KEGG" id="hir:HETIRDRAFT_150932"/>
<dbReference type="OrthoDB" id="407355at2759"/>
<keyword evidence="15" id="KW-0732">Signal</keyword>
<feature type="chain" id="PRO_5004844184" description="chitin deacetylase" evidence="15">
    <location>
        <begin position="22"/>
        <end position="461"/>
    </location>
</feature>
<dbReference type="GO" id="GO:0071555">
    <property type="term" value="P:cell wall organization"/>
    <property type="evidence" value="ECO:0007669"/>
    <property type="project" value="UniProtKB-KW"/>
</dbReference>
<keyword evidence="4" id="KW-0336">GPI-anchor</keyword>
<feature type="region of interest" description="Disordered" evidence="14">
    <location>
        <begin position="374"/>
        <end position="438"/>
    </location>
</feature>
<sequence>MKYSRASALFLSFSSFSAVYAHHGRSLDAHSHQSRAVLPDSWAHDTDHPIHALFRRDIPNDGATYPDVGSATWSAAYPEGTPDSSKMPQAWKDALNAAVQAGKIPDIPPTTVPAGQNPVYANNLDPMSPQVCSSTYKCRISTDVWDAPDGVVGISFDDGPLPPSDGLFDFLKQNDVHATHFFIGVNILDNWRQFLRAIYDIEDDIAVHTWTHPYMTSLSNEDVVAQLAWTMQIIHDSTGGRVPRFWRPPYGDSDTRVSAIAKEVLGMTTVIWNQDSEDWSMETGGTTLQKIHDQMTGWYGGAKTPGLVILEHELTNDTVKAFIDGFWMAKSNNWQIESIARMDGTNHPYQNADGPVGAVTGSSVVAADNVQNNNAASGSSAAPSSSASANASSTPSSTASSSSKSASSSSKPSTSSATTNSTSNSTTGSSDQTHVSPAAATGPSIALAFSTILFSLVLTAW</sequence>
<evidence type="ECO:0000256" key="6">
    <source>
        <dbReference type="ARBA" id="ARBA00023136"/>
    </source>
</evidence>
<dbReference type="GO" id="GO:0004099">
    <property type="term" value="F:chitin deacetylase activity"/>
    <property type="evidence" value="ECO:0007669"/>
    <property type="project" value="UniProtKB-EC"/>
</dbReference>
<keyword evidence="11" id="KW-0624">Polysaccharide degradation</keyword>
<evidence type="ECO:0000256" key="15">
    <source>
        <dbReference type="SAM" id="SignalP"/>
    </source>
</evidence>
<dbReference type="RefSeq" id="XP_009543787.1">
    <property type="nucleotide sequence ID" value="XM_009545492.1"/>
</dbReference>
<dbReference type="Proteomes" id="UP000030671">
    <property type="component" value="Unassembled WGS sequence"/>
</dbReference>
<evidence type="ECO:0000256" key="3">
    <source>
        <dbReference type="ARBA" id="ARBA00022475"/>
    </source>
</evidence>
<evidence type="ECO:0000256" key="2">
    <source>
        <dbReference type="ARBA" id="ARBA00004609"/>
    </source>
</evidence>
<keyword evidence="9" id="KW-0449">Lipoprotein</keyword>
<feature type="signal peptide" evidence="15">
    <location>
        <begin position="1"/>
        <end position="21"/>
    </location>
</feature>
<dbReference type="GeneID" id="20667374"/>
<dbReference type="GO" id="GO:0009272">
    <property type="term" value="P:fungal-type cell wall biogenesis"/>
    <property type="evidence" value="ECO:0007669"/>
    <property type="project" value="UniProtKB-ARBA"/>
</dbReference>
<keyword evidence="7" id="KW-0119">Carbohydrate metabolism</keyword>
<comment type="subcellular location">
    <subcellularLocation>
        <location evidence="2">Cell membrane</location>
        <topology evidence="2">Lipid-anchor</topology>
        <topology evidence="2">GPI-anchor</topology>
    </subcellularLocation>
</comment>
<accession>W4KDZ0</accession>
<evidence type="ECO:0000313" key="17">
    <source>
        <dbReference type="EMBL" id="ETW84072.1"/>
    </source>
</evidence>
<dbReference type="Pfam" id="PF01522">
    <property type="entry name" value="Polysacc_deac_1"/>
    <property type="match status" value="1"/>
</dbReference>
<dbReference type="Gene3D" id="3.20.20.370">
    <property type="entry name" value="Glycoside hydrolase/deacetylase"/>
    <property type="match status" value="1"/>
</dbReference>
<evidence type="ECO:0000256" key="8">
    <source>
        <dbReference type="ARBA" id="ARBA00023285"/>
    </source>
</evidence>
<keyword evidence="5" id="KW-0146">Chitin degradation</keyword>
<reference evidence="17 18" key="1">
    <citation type="journal article" date="2012" name="New Phytol.">
        <title>Insight into trade-off between wood decay and parasitism from the genome of a fungal forest pathogen.</title>
        <authorList>
            <person name="Olson A."/>
            <person name="Aerts A."/>
            <person name="Asiegbu F."/>
            <person name="Belbahri L."/>
            <person name="Bouzid O."/>
            <person name="Broberg A."/>
            <person name="Canback B."/>
            <person name="Coutinho P.M."/>
            <person name="Cullen D."/>
            <person name="Dalman K."/>
            <person name="Deflorio G."/>
            <person name="van Diepen L.T."/>
            <person name="Dunand C."/>
            <person name="Duplessis S."/>
            <person name="Durling M."/>
            <person name="Gonthier P."/>
            <person name="Grimwood J."/>
            <person name="Fossdal C.G."/>
            <person name="Hansson D."/>
            <person name="Henrissat B."/>
            <person name="Hietala A."/>
            <person name="Himmelstrand K."/>
            <person name="Hoffmeister D."/>
            <person name="Hogberg N."/>
            <person name="James T.Y."/>
            <person name="Karlsson M."/>
            <person name="Kohler A."/>
            <person name="Kues U."/>
            <person name="Lee Y.H."/>
            <person name="Lin Y.C."/>
            <person name="Lind M."/>
            <person name="Lindquist E."/>
            <person name="Lombard V."/>
            <person name="Lucas S."/>
            <person name="Lunden K."/>
            <person name="Morin E."/>
            <person name="Murat C."/>
            <person name="Park J."/>
            <person name="Raffaello T."/>
            <person name="Rouze P."/>
            <person name="Salamov A."/>
            <person name="Schmutz J."/>
            <person name="Solheim H."/>
            <person name="Stahlberg J."/>
            <person name="Velez H."/>
            <person name="de Vries R.P."/>
            <person name="Wiebenga A."/>
            <person name="Woodward S."/>
            <person name="Yakovlev I."/>
            <person name="Garbelotto M."/>
            <person name="Martin F."/>
            <person name="Grigoriev I.V."/>
            <person name="Stenlid J."/>
        </authorList>
    </citation>
    <scope>NUCLEOTIDE SEQUENCE [LARGE SCALE GENOMIC DNA]</scope>
    <source>
        <strain evidence="17 18">TC 32-1</strain>
    </source>
</reference>
<dbReference type="PANTHER" id="PTHR10587:SF135">
    <property type="entry name" value="CHITIN DEACETYLASE 3"/>
    <property type="match status" value="1"/>
</dbReference>
<dbReference type="STRING" id="747525.W4KDZ0"/>
<evidence type="ECO:0000256" key="9">
    <source>
        <dbReference type="ARBA" id="ARBA00023288"/>
    </source>
</evidence>
<keyword evidence="10" id="KW-0961">Cell wall biogenesis/degradation</keyword>
<dbReference type="eggNOG" id="ENOG502QZU8">
    <property type="taxonomic scope" value="Eukaryota"/>
</dbReference>
<dbReference type="GO" id="GO:0000272">
    <property type="term" value="P:polysaccharide catabolic process"/>
    <property type="evidence" value="ECO:0007669"/>
    <property type="project" value="UniProtKB-KW"/>
</dbReference>
<keyword evidence="18" id="KW-1185">Reference proteome</keyword>
<dbReference type="HOGENOM" id="CLU_042090_2_0_1"/>
<dbReference type="InterPro" id="IPR011330">
    <property type="entry name" value="Glyco_hydro/deAcase_b/a-brl"/>
</dbReference>
<dbReference type="PROSITE" id="PS51677">
    <property type="entry name" value="NODB"/>
    <property type="match status" value="1"/>
</dbReference>
<proteinExistence type="predicted"/>
<gene>
    <name evidence="17" type="ORF">HETIRDRAFT_150932</name>
</gene>
<feature type="compositionally biased region" description="Low complexity" evidence="14">
    <location>
        <begin position="374"/>
        <end position="430"/>
    </location>
</feature>